<dbReference type="FunFam" id="3.10.20.30:FF:000020">
    <property type="entry name" value="Xanthine dehydrogenase iron-sulfur subunit"/>
    <property type="match status" value="1"/>
</dbReference>
<protein>
    <submittedName>
        <fullName evidence="7">(2Fe-2S)-binding protein</fullName>
    </submittedName>
</protein>
<dbReference type="InterPro" id="IPR051452">
    <property type="entry name" value="Diverse_Oxidoreductases"/>
</dbReference>
<dbReference type="GO" id="GO:0046872">
    <property type="term" value="F:metal ion binding"/>
    <property type="evidence" value="ECO:0007669"/>
    <property type="project" value="UniProtKB-KW"/>
</dbReference>
<name>A0A7C4EWM0_9BACT</name>
<keyword evidence="2" id="KW-0479">Metal-binding</keyword>
<dbReference type="FunFam" id="1.10.150.120:FF:000003">
    <property type="entry name" value="Carbon monoxide dehydrogenase, small subunit"/>
    <property type="match status" value="1"/>
</dbReference>
<evidence type="ECO:0000256" key="3">
    <source>
        <dbReference type="ARBA" id="ARBA00023002"/>
    </source>
</evidence>
<gene>
    <name evidence="7" type="ORF">ENV54_06930</name>
</gene>
<dbReference type="Gene3D" id="1.10.150.120">
    <property type="entry name" value="[2Fe-2S]-binding domain"/>
    <property type="match status" value="1"/>
</dbReference>
<dbReference type="AlphaFoldDB" id="A0A7C4EWM0"/>
<dbReference type="PANTHER" id="PTHR44379">
    <property type="entry name" value="OXIDOREDUCTASE WITH IRON-SULFUR SUBUNIT"/>
    <property type="match status" value="1"/>
</dbReference>
<evidence type="ECO:0000256" key="2">
    <source>
        <dbReference type="ARBA" id="ARBA00022723"/>
    </source>
</evidence>
<evidence type="ECO:0000256" key="5">
    <source>
        <dbReference type="ARBA" id="ARBA00023014"/>
    </source>
</evidence>
<accession>A0A7C4EWM0</accession>
<dbReference type="Pfam" id="PF01799">
    <property type="entry name" value="Fer2_2"/>
    <property type="match status" value="1"/>
</dbReference>
<comment type="caution">
    <text evidence="7">The sequence shown here is derived from an EMBL/GenBank/DDBJ whole genome shotgun (WGS) entry which is preliminary data.</text>
</comment>
<dbReference type="SUPFAM" id="SSF54292">
    <property type="entry name" value="2Fe-2S ferredoxin-like"/>
    <property type="match status" value="1"/>
</dbReference>
<dbReference type="Gene3D" id="3.10.20.30">
    <property type="match status" value="1"/>
</dbReference>
<dbReference type="GO" id="GO:0051537">
    <property type="term" value="F:2 iron, 2 sulfur cluster binding"/>
    <property type="evidence" value="ECO:0007669"/>
    <property type="project" value="UniProtKB-KW"/>
</dbReference>
<dbReference type="GO" id="GO:0016491">
    <property type="term" value="F:oxidoreductase activity"/>
    <property type="evidence" value="ECO:0007669"/>
    <property type="project" value="UniProtKB-KW"/>
</dbReference>
<evidence type="ECO:0000256" key="4">
    <source>
        <dbReference type="ARBA" id="ARBA00023004"/>
    </source>
</evidence>
<feature type="domain" description="2Fe-2S ferredoxin-type" evidence="6">
    <location>
        <begin position="3"/>
        <end position="79"/>
    </location>
</feature>
<dbReference type="PANTHER" id="PTHR44379:SF5">
    <property type="entry name" value="OXIDOREDUCTASE WITH IRON-SULFUR SUBUNIT"/>
    <property type="match status" value="1"/>
</dbReference>
<keyword evidence="3" id="KW-0560">Oxidoreductase</keyword>
<keyword evidence="5" id="KW-0411">Iron-sulfur</keyword>
<proteinExistence type="predicted"/>
<dbReference type="InterPro" id="IPR036010">
    <property type="entry name" value="2Fe-2S_ferredoxin-like_sf"/>
</dbReference>
<sequence>MKQTISFKVNGDPVTVEVFPHWTLLRVLREELELTGVKQGCGEGECGACTVLVNGDPINSCIYPIMEAEGKEVVTIEGLAEKDNSLHPIQQAFLEKAGVQCGFCTPGMILSAKALLDKNPHPSEAEIRHAIAGNMCRCTGYVQIVESVQYAAEIMTKKD</sequence>
<dbReference type="EMBL" id="DTGT01000216">
    <property type="protein sequence ID" value="HGH61016.1"/>
    <property type="molecule type" value="Genomic_DNA"/>
</dbReference>
<keyword evidence="1" id="KW-0001">2Fe-2S</keyword>
<keyword evidence="4" id="KW-0408">Iron</keyword>
<evidence type="ECO:0000313" key="7">
    <source>
        <dbReference type="EMBL" id="HGH61016.1"/>
    </source>
</evidence>
<dbReference type="InterPro" id="IPR012675">
    <property type="entry name" value="Beta-grasp_dom_sf"/>
</dbReference>
<dbReference type="CDD" id="cd00207">
    <property type="entry name" value="fer2"/>
    <property type="match status" value="1"/>
</dbReference>
<dbReference type="Pfam" id="PF00111">
    <property type="entry name" value="Fer2"/>
    <property type="match status" value="1"/>
</dbReference>
<organism evidence="7">
    <name type="scientific">Desulfomonile tiedjei</name>
    <dbReference type="NCBI Taxonomy" id="2358"/>
    <lineage>
        <taxon>Bacteria</taxon>
        <taxon>Pseudomonadati</taxon>
        <taxon>Thermodesulfobacteriota</taxon>
        <taxon>Desulfomonilia</taxon>
        <taxon>Desulfomonilales</taxon>
        <taxon>Desulfomonilaceae</taxon>
        <taxon>Desulfomonile</taxon>
    </lineage>
</organism>
<dbReference type="InterPro" id="IPR036884">
    <property type="entry name" value="2Fe-2S-bd_dom_sf"/>
</dbReference>
<dbReference type="PROSITE" id="PS00197">
    <property type="entry name" value="2FE2S_FER_1"/>
    <property type="match status" value="1"/>
</dbReference>
<evidence type="ECO:0000256" key="1">
    <source>
        <dbReference type="ARBA" id="ARBA00022714"/>
    </source>
</evidence>
<dbReference type="InterPro" id="IPR001041">
    <property type="entry name" value="2Fe-2S_ferredoxin-type"/>
</dbReference>
<evidence type="ECO:0000259" key="6">
    <source>
        <dbReference type="PROSITE" id="PS51085"/>
    </source>
</evidence>
<dbReference type="PROSITE" id="PS51085">
    <property type="entry name" value="2FE2S_FER_2"/>
    <property type="match status" value="1"/>
</dbReference>
<reference evidence="7" key="1">
    <citation type="journal article" date="2020" name="mSystems">
        <title>Genome- and Community-Level Interaction Insights into Carbon Utilization and Element Cycling Functions of Hydrothermarchaeota in Hydrothermal Sediment.</title>
        <authorList>
            <person name="Zhou Z."/>
            <person name="Liu Y."/>
            <person name="Xu W."/>
            <person name="Pan J."/>
            <person name="Luo Z.H."/>
            <person name="Li M."/>
        </authorList>
    </citation>
    <scope>NUCLEOTIDE SEQUENCE [LARGE SCALE GENOMIC DNA]</scope>
    <source>
        <strain evidence="7">SpSt-769</strain>
    </source>
</reference>
<dbReference type="SUPFAM" id="SSF47741">
    <property type="entry name" value="CO dehydrogenase ISP C-domain like"/>
    <property type="match status" value="1"/>
</dbReference>
<dbReference type="InterPro" id="IPR006058">
    <property type="entry name" value="2Fe2S_fd_BS"/>
</dbReference>
<dbReference type="InterPro" id="IPR002888">
    <property type="entry name" value="2Fe-2S-bd"/>
</dbReference>